<evidence type="ECO:0000256" key="1">
    <source>
        <dbReference type="ARBA" id="ARBA00000085"/>
    </source>
</evidence>
<dbReference type="InterPro" id="IPR013656">
    <property type="entry name" value="PAS_4"/>
</dbReference>
<keyword evidence="3" id="KW-0597">Phosphoprotein</keyword>
<dbReference type="NCBIfam" id="TIGR00229">
    <property type="entry name" value="sensory_box"/>
    <property type="match status" value="1"/>
</dbReference>
<evidence type="ECO:0000256" key="2">
    <source>
        <dbReference type="ARBA" id="ARBA00012438"/>
    </source>
</evidence>
<dbReference type="Proteomes" id="UP000297776">
    <property type="component" value="Unassembled WGS sequence"/>
</dbReference>
<evidence type="ECO:0000256" key="3">
    <source>
        <dbReference type="ARBA" id="ARBA00022553"/>
    </source>
</evidence>
<dbReference type="PROSITE" id="PS50113">
    <property type="entry name" value="PAC"/>
    <property type="match status" value="1"/>
</dbReference>
<protein>
    <recommendedName>
        <fullName evidence="2">histidine kinase</fullName>
        <ecNumber evidence="2">2.7.13.3</ecNumber>
    </recommendedName>
</protein>
<dbReference type="InterPro" id="IPR004358">
    <property type="entry name" value="Sig_transdc_His_kin-like_C"/>
</dbReference>
<dbReference type="InterPro" id="IPR003594">
    <property type="entry name" value="HATPase_dom"/>
</dbReference>
<feature type="domain" description="PAC" evidence="11">
    <location>
        <begin position="154"/>
        <end position="206"/>
    </location>
</feature>
<keyword evidence="7" id="KW-0067">ATP-binding</keyword>
<dbReference type="GO" id="GO:0005524">
    <property type="term" value="F:ATP binding"/>
    <property type="evidence" value="ECO:0007669"/>
    <property type="project" value="UniProtKB-KW"/>
</dbReference>
<dbReference type="PROSITE" id="PS50109">
    <property type="entry name" value="HIS_KIN"/>
    <property type="match status" value="1"/>
</dbReference>
<keyword evidence="9" id="KW-1133">Transmembrane helix</keyword>
<name>A0A4Y8LGQ5_9BACL</name>
<dbReference type="Pfam" id="PF08448">
    <property type="entry name" value="PAS_4"/>
    <property type="match status" value="1"/>
</dbReference>
<keyword evidence="9" id="KW-0472">Membrane</keyword>
<feature type="transmembrane region" description="Helical" evidence="9">
    <location>
        <begin position="12"/>
        <end position="36"/>
    </location>
</feature>
<feature type="transmembrane region" description="Helical" evidence="9">
    <location>
        <begin position="42"/>
        <end position="60"/>
    </location>
</feature>
<dbReference type="InterPro" id="IPR000700">
    <property type="entry name" value="PAS-assoc_C"/>
</dbReference>
<dbReference type="OrthoDB" id="9815750at2"/>
<dbReference type="Gene3D" id="3.30.565.10">
    <property type="entry name" value="Histidine kinase-like ATPase, C-terminal domain"/>
    <property type="match status" value="1"/>
</dbReference>
<dbReference type="SMART" id="SM00388">
    <property type="entry name" value="HisKA"/>
    <property type="match status" value="1"/>
</dbReference>
<sequence>MLQSYTFSQIKGLVGIIGIVFFVQIIFIVSGINAWFSTSTYIMIEIAVAIILLWLAVMIYRRAASLRNLFKEMEEEEFKMSAMIQSMPDFVCFKDGQGRWIRTNDFGLELYGLKGKHYIGKTDGELGDVNPFFKEAFDYCVLTDEQTWQKGETDRSEESFYVESGEYKSFDVIKVPIFHKDGSRKALITIGRDISQQKAAEEQLLRREKLSVAGELASGIAHEIKNPLTSLKGYVQLMKENGTLSEERVELMASEIDRIHAITEELLVLSKPEIKKQEQFSICESVEYVINFMKHQAASRDIEIKVNRLTTDNRYIHGDRNQIVQVFINLIKNSIEAIDKDGEISIKPSVHERTIQIELCDTGPGIPEEMFEKISEPFYTTKEKGMGLGLTICHRIVQAHGGTLVFENLPEGGTNAIVKLPLYSQEKTLTTS</sequence>
<dbReference type="CDD" id="cd00082">
    <property type="entry name" value="HisKA"/>
    <property type="match status" value="1"/>
</dbReference>
<keyword evidence="9" id="KW-0812">Transmembrane</keyword>
<evidence type="ECO:0000259" key="11">
    <source>
        <dbReference type="PROSITE" id="PS50113"/>
    </source>
</evidence>
<comment type="caution">
    <text evidence="12">The sequence shown here is derived from an EMBL/GenBank/DDBJ whole genome shotgun (WGS) entry which is preliminary data.</text>
</comment>
<evidence type="ECO:0000256" key="6">
    <source>
        <dbReference type="ARBA" id="ARBA00022777"/>
    </source>
</evidence>
<gene>
    <name evidence="12" type="ORF">E2626_13015</name>
</gene>
<dbReference type="Gene3D" id="3.30.450.20">
    <property type="entry name" value="PAS domain"/>
    <property type="match status" value="1"/>
</dbReference>
<dbReference type="InterPro" id="IPR036890">
    <property type="entry name" value="HATPase_C_sf"/>
</dbReference>
<dbReference type="InterPro" id="IPR035965">
    <property type="entry name" value="PAS-like_dom_sf"/>
</dbReference>
<evidence type="ECO:0000256" key="8">
    <source>
        <dbReference type="ARBA" id="ARBA00023012"/>
    </source>
</evidence>
<dbReference type="AlphaFoldDB" id="A0A4Y8LGQ5"/>
<dbReference type="PANTHER" id="PTHR43065">
    <property type="entry name" value="SENSOR HISTIDINE KINASE"/>
    <property type="match status" value="1"/>
</dbReference>
<proteinExistence type="predicted"/>
<dbReference type="PANTHER" id="PTHR43065:SF34">
    <property type="entry name" value="SPORULATION KINASE A"/>
    <property type="match status" value="1"/>
</dbReference>
<dbReference type="Pfam" id="PF02518">
    <property type="entry name" value="HATPase_c"/>
    <property type="match status" value="1"/>
</dbReference>
<dbReference type="SUPFAM" id="SSF55874">
    <property type="entry name" value="ATPase domain of HSP90 chaperone/DNA topoisomerase II/histidine kinase"/>
    <property type="match status" value="1"/>
</dbReference>
<dbReference type="GO" id="GO:0000155">
    <property type="term" value="F:phosphorelay sensor kinase activity"/>
    <property type="evidence" value="ECO:0007669"/>
    <property type="project" value="InterPro"/>
</dbReference>
<dbReference type="InterPro" id="IPR036097">
    <property type="entry name" value="HisK_dim/P_sf"/>
</dbReference>
<dbReference type="SMART" id="SM00387">
    <property type="entry name" value="HATPase_c"/>
    <property type="match status" value="1"/>
</dbReference>
<evidence type="ECO:0000256" key="4">
    <source>
        <dbReference type="ARBA" id="ARBA00022679"/>
    </source>
</evidence>
<keyword evidence="4" id="KW-0808">Transferase</keyword>
<keyword evidence="5" id="KW-0547">Nucleotide-binding</keyword>
<evidence type="ECO:0000313" key="12">
    <source>
        <dbReference type="EMBL" id="TFD99702.1"/>
    </source>
</evidence>
<organism evidence="12 13">
    <name type="scientific">Jeotgalibacillus salarius</name>
    <dbReference type="NCBI Taxonomy" id="546023"/>
    <lineage>
        <taxon>Bacteria</taxon>
        <taxon>Bacillati</taxon>
        <taxon>Bacillota</taxon>
        <taxon>Bacilli</taxon>
        <taxon>Bacillales</taxon>
        <taxon>Caryophanaceae</taxon>
        <taxon>Jeotgalibacillus</taxon>
    </lineage>
</organism>
<comment type="catalytic activity">
    <reaction evidence="1">
        <text>ATP + protein L-histidine = ADP + protein N-phospho-L-histidine.</text>
        <dbReference type="EC" id="2.7.13.3"/>
    </reaction>
</comment>
<evidence type="ECO:0000259" key="10">
    <source>
        <dbReference type="PROSITE" id="PS50109"/>
    </source>
</evidence>
<keyword evidence="13" id="KW-1185">Reference proteome</keyword>
<feature type="domain" description="Histidine kinase" evidence="10">
    <location>
        <begin position="219"/>
        <end position="424"/>
    </location>
</feature>
<evidence type="ECO:0000256" key="7">
    <source>
        <dbReference type="ARBA" id="ARBA00022840"/>
    </source>
</evidence>
<dbReference type="Gene3D" id="1.10.287.130">
    <property type="match status" value="1"/>
</dbReference>
<evidence type="ECO:0000313" key="13">
    <source>
        <dbReference type="Proteomes" id="UP000297776"/>
    </source>
</evidence>
<keyword evidence="6" id="KW-0418">Kinase</keyword>
<accession>A0A4Y8LGQ5</accession>
<dbReference type="EC" id="2.7.13.3" evidence="2"/>
<keyword evidence="8" id="KW-0902">Two-component regulatory system</keyword>
<dbReference type="Pfam" id="PF00512">
    <property type="entry name" value="HisKA"/>
    <property type="match status" value="1"/>
</dbReference>
<dbReference type="SUPFAM" id="SSF47384">
    <property type="entry name" value="Homodimeric domain of signal transducing histidine kinase"/>
    <property type="match status" value="1"/>
</dbReference>
<reference evidence="12 13" key="1">
    <citation type="submission" date="2019-03" db="EMBL/GenBank/DDBJ databases">
        <authorList>
            <person name="Yang Y."/>
        </authorList>
    </citation>
    <scope>NUCLEOTIDE SEQUENCE [LARGE SCALE GENOMIC DNA]</scope>
    <source>
        <strain evidence="12 13">ASL-1</strain>
    </source>
</reference>
<dbReference type="EMBL" id="SORX01000008">
    <property type="protein sequence ID" value="TFD99702.1"/>
    <property type="molecule type" value="Genomic_DNA"/>
</dbReference>
<dbReference type="SUPFAM" id="SSF55785">
    <property type="entry name" value="PYP-like sensor domain (PAS domain)"/>
    <property type="match status" value="1"/>
</dbReference>
<dbReference type="InterPro" id="IPR000014">
    <property type="entry name" value="PAS"/>
</dbReference>
<dbReference type="RefSeq" id="WP_134382219.1">
    <property type="nucleotide sequence ID" value="NZ_SORX01000008.1"/>
</dbReference>
<dbReference type="PRINTS" id="PR00344">
    <property type="entry name" value="BCTRLSENSOR"/>
</dbReference>
<dbReference type="InterPro" id="IPR005467">
    <property type="entry name" value="His_kinase_dom"/>
</dbReference>
<evidence type="ECO:0000256" key="9">
    <source>
        <dbReference type="SAM" id="Phobius"/>
    </source>
</evidence>
<evidence type="ECO:0000256" key="5">
    <source>
        <dbReference type="ARBA" id="ARBA00022741"/>
    </source>
</evidence>
<dbReference type="InterPro" id="IPR003661">
    <property type="entry name" value="HisK_dim/P_dom"/>
</dbReference>